<proteinExistence type="predicted"/>
<dbReference type="InterPro" id="IPR036915">
    <property type="entry name" value="Cyclin-like_sf"/>
</dbReference>
<organism evidence="2 3">
    <name type="scientific">Acropora cervicornis</name>
    <name type="common">Staghorn coral</name>
    <dbReference type="NCBI Taxonomy" id="6130"/>
    <lineage>
        <taxon>Eukaryota</taxon>
        <taxon>Metazoa</taxon>
        <taxon>Cnidaria</taxon>
        <taxon>Anthozoa</taxon>
        <taxon>Hexacorallia</taxon>
        <taxon>Scleractinia</taxon>
        <taxon>Astrocoeniina</taxon>
        <taxon>Acroporidae</taxon>
        <taxon>Acropora</taxon>
    </lineage>
</organism>
<sequence length="121" mass="13901">MLHKDKAPLDVGFLYWELRDSLVSCELMMLRSLQFDVTFNNPHKYLLHYLVSLGDWLVEDSCDAIGQLSWVFLQDSFHTTLCLQHGPSHVAVAMLYFALNCLGVTVPCHSADNTWWKVSVR</sequence>
<dbReference type="GO" id="GO:0016538">
    <property type="term" value="F:cyclin-dependent protein serine/threonine kinase regulator activity"/>
    <property type="evidence" value="ECO:0007669"/>
    <property type="project" value="InterPro"/>
</dbReference>
<accession>A0AAD9QNL1</accession>
<comment type="caution">
    <text evidence="2">The sequence shown here is derived from an EMBL/GenBank/DDBJ whole genome shotgun (WGS) entry which is preliminary data.</text>
</comment>
<gene>
    <name evidence="2" type="ORF">P5673_012017</name>
</gene>
<dbReference type="EMBL" id="JARQWQ010000022">
    <property type="protein sequence ID" value="KAK2564566.1"/>
    <property type="molecule type" value="Genomic_DNA"/>
</dbReference>
<dbReference type="GO" id="GO:0006357">
    <property type="term" value="P:regulation of transcription by RNA polymerase II"/>
    <property type="evidence" value="ECO:0007669"/>
    <property type="project" value="InterPro"/>
</dbReference>
<dbReference type="PANTHER" id="PTHR10026">
    <property type="entry name" value="CYCLIN"/>
    <property type="match status" value="1"/>
</dbReference>
<reference evidence="2" key="2">
    <citation type="journal article" date="2023" name="Science">
        <title>Genomic signatures of disease resistance in endangered staghorn corals.</title>
        <authorList>
            <person name="Vollmer S.V."/>
            <person name="Selwyn J.D."/>
            <person name="Despard B.A."/>
            <person name="Roesel C.L."/>
        </authorList>
    </citation>
    <scope>NUCLEOTIDE SEQUENCE</scope>
    <source>
        <strain evidence="2">K2</strain>
    </source>
</reference>
<name>A0AAD9QNL1_ACRCE</name>
<dbReference type="Proteomes" id="UP001249851">
    <property type="component" value="Unassembled WGS sequence"/>
</dbReference>
<dbReference type="AlphaFoldDB" id="A0AAD9QNL1"/>
<evidence type="ECO:0000313" key="2">
    <source>
        <dbReference type="EMBL" id="KAK2564566.1"/>
    </source>
</evidence>
<evidence type="ECO:0000313" key="3">
    <source>
        <dbReference type="Proteomes" id="UP001249851"/>
    </source>
</evidence>
<dbReference type="InterPro" id="IPR043198">
    <property type="entry name" value="Cyclin/Ssn8"/>
</dbReference>
<evidence type="ECO:0000256" key="1">
    <source>
        <dbReference type="ARBA" id="ARBA00023127"/>
    </source>
</evidence>
<protein>
    <submittedName>
        <fullName evidence="2">Cyclin-Q</fullName>
    </submittedName>
</protein>
<reference evidence="2" key="1">
    <citation type="journal article" date="2023" name="G3 (Bethesda)">
        <title>Whole genome assembly and annotation of the endangered Caribbean coral Acropora cervicornis.</title>
        <authorList>
            <person name="Selwyn J.D."/>
            <person name="Vollmer S.V."/>
        </authorList>
    </citation>
    <scope>NUCLEOTIDE SEQUENCE</scope>
    <source>
        <strain evidence="2">K2</strain>
    </source>
</reference>
<dbReference type="SUPFAM" id="SSF47954">
    <property type="entry name" value="Cyclin-like"/>
    <property type="match status" value="1"/>
</dbReference>
<keyword evidence="1" id="KW-0195">Cyclin</keyword>
<dbReference type="Gene3D" id="1.10.472.10">
    <property type="entry name" value="Cyclin-like"/>
    <property type="match status" value="1"/>
</dbReference>
<keyword evidence="3" id="KW-1185">Reference proteome</keyword>